<gene>
    <name evidence="2" type="ORF">HR08_05490</name>
</gene>
<evidence type="ECO:0000313" key="3">
    <source>
        <dbReference type="Proteomes" id="UP000030130"/>
    </source>
</evidence>
<dbReference type="InterPro" id="IPR058505">
    <property type="entry name" value="DUF8192"/>
</dbReference>
<sequence>MKQLFLILCMPLIFNNCLIGQEKLKENISKDILDCLTEVGKDAVSTLNVCESKYLNCRFQKDKNTFDFYSKKVAFLKGNAGTIKSTKKDFFDKEKYFIETKGFFPTGSVQLIIFNDDEVRQVGYDAVIVSSSKRLLTKEEVVKRLKKKH</sequence>
<evidence type="ECO:0000313" key="2">
    <source>
        <dbReference type="EMBL" id="KGN85641.1"/>
    </source>
</evidence>
<proteinExistence type="predicted"/>
<dbReference type="EMBL" id="JRAI01000050">
    <property type="protein sequence ID" value="KGN85641.1"/>
    <property type="molecule type" value="Genomic_DNA"/>
</dbReference>
<dbReference type="AlphaFoldDB" id="A0A0A2F3N6"/>
<protein>
    <recommendedName>
        <fullName evidence="1">DUF8192 domain-containing protein</fullName>
    </recommendedName>
</protein>
<accession>A0A0A2F3N6</accession>
<dbReference type="OrthoDB" id="1185352at2"/>
<dbReference type="Proteomes" id="UP000030130">
    <property type="component" value="Unassembled WGS sequence"/>
</dbReference>
<dbReference type="RefSeq" id="WP_039420965.1">
    <property type="nucleotide sequence ID" value="NZ_JRAI01000050.1"/>
</dbReference>
<dbReference type="eggNOG" id="ENOG5031HM4">
    <property type="taxonomic scope" value="Bacteria"/>
</dbReference>
<dbReference type="Pfam" id="PF26612">
    <property type="entry name" value="DUF8192"/>
    <property type="match status" value="1"/>
</dbReference>
<reference evidence="2 3" key="1">
    <citation type="submission" date="2014-08" db="EMBL/GenBank/DDBJ databases">
        <title>Porphyromonas gulae strain:COT-052_OH1451 Genome sequencing.</title>
        <authorList>
            <person name="Wallis C."/>
            <person name="Deusch O."/>
            <person name="O'Flynn C."/>
            <person name="Davis I."/>
            <person name="Jospin G."/>
            <person name="Darling A.E."/>
            <person name="Coil D.A."/>
            <person name="Alexiev A."/>
            <person name="Horsfall A."/>
            <person name="Kirkwood N."/>
            <person name="Harris S."/>
            <person name="Eisen J.A."/>
        </authorList>
    </citation>
    <scope>NUCLEOTIDE SEQUENCE [LARGE SCALE GENOMIC DNA]</scope>
    <source>
        <strain evidence="3">COT-052 OH1451</strain>
    </source>
</reference>
<name>A0A0A2F3N6_9PORP</name>
<organism evidence="2 3">
    <name type="scientific">Porphyromonas gulae</name>
    <dbReference type="NCBI Taxonomy" id="111105"/>
    <lineage>
        <taxon>Bacteria</taxon>
        <taxon>Pseudomonadati</taxon>
        <taxon>Bacteroidota</taxon>
        <taxon>Bacteroidia</taxon>
        <taxon>Bacteroidales</taxon>
        <taxon>Porphyromonadaceae</taxon>
        <taxon>Porphyromonas</taxon>
    </lineage>
</organism>
<feature type="domain" description="DUF8192" evidence="1">
    <location>
        <begin position="45"/>
        <end position="147"/>
    </location>
</feature>
<evidence type="ECO:0000259" key="1">
    <source>
        <dbReference type="Pfam" id="PF26612"/>
    </source>
</evidence>
<comment type="caution">
    <text evidence="2">The sequence shown here is derived from an EMBL/GenBank/DDBJ whole genome shotgun (WGS) entry which is preliminary data.</text>
</comment>